<protein>
    <recommendedName>
        <fullName evidence="2">Anti-sigma factor antagonist</fullName>
    </recommendedName>
</protein>
<sequence length="125" mass="13303">MPLYAREAVLRALPVFRATETVPGRVVLVQGAIDHRSAAALRAVLMHAEAGGQGELTLDLTCCEIGDSTGLGVIVGAHHRMQLGGRKLVLTSLSPRTLRLLRVTGLHRVLWHTDAHSSASTSLPA</sequence>
<evidence type="ECO:0000256" key="2">
    <source>
        <dbReference type="RuleBase" id="RU003749"/>
    </source>
</evidence>
<dbReference type="SUPFAM" id="SSF52091">
    <property type="entry name" value="SpoIIaa-like"/>
    <property type="match status" value="1"/>
</dbReference>
<dbReference type="Proteomes" id="UP000744769">
    <property type="component" value="Unassembled WGS sequence"/>
</dbReference>
<organism evidence="4 5">
    <name type="scientific">Metallococcus carri</name>
    <dbReference type="NCBI Taxonomy" id="1656884"/>
    <lineage>
        <taxon>Bacteria</taxon>
        <taxon>Bacillati</taxon>
        <taxon>Actinomycetota</taxon>
        <taxon>Actinomycetes</taxon>
        <taxon>Micrococcales</taxon>
        <taxon>Dermacoccaceae</taxon>
        <taxon>Metallococcus</taxon>
    </lineage>
</organism>
<feature type="domain" description="STAS" evidence="3">
    <location>
        <begin position="26"/>
        <end position="125"/>
    </location>
</feature>
<dbReference type="InterPro" id="IPR003658">
    <property type="entry name" value="Anti-sigma_ant"/>
</dbReference>
<dbReference type="PROSITE" id="PS50801">
    <property type="entry name" value="STAS"/>
    <property type="match status" value="1"/>
</dbReference>
<dbReference type="RefSeq" id="WP_166197024.1">
    <property type="nucleotide sequence ID" value="NZ_JAAOIV010000008.1"/>
</dbReference>
<dbReference type="InterPro" id="IPR002645">
    <property type="entry name" value="STAS_dom"/>
</dbReference>
<comment type="caution">
    <text evidence="4">The sequence shown here is derived from an EMBL/GenBank/DDBJ whole genome shotgun (WGS) entry which is preliminary data.</text>
</comment>
<proteinExistence type="inferred from homology"/>
<dbReference type="Pfam" id="PF01740">
    <property type="entry name" value="STAS"/>
    <property type="match status" value="1"/>
</dbReference>
<dbReference type="GO" id="GO:0043856">
    <property type="term" value="F:anti-sigma factor antagonist activity"/>
    <property type="evidence" value="ECO:0007669"/>
    <property type="project" value="InterPro"/>
</dbReference>
<reference evidence="4" key="1">
    <citation type="submission" date="2020-03" db="EMBL/GenBank/DDBJ databases">
        <title>Draft sequencing of Calidifontibacter sp. DB0510.</title>
        <authorList>
            <person name="Kim D.-U."/>
        </authorList>
    </citation>
    <scope>NUCLEOTIDE SEQUENCE</scope>
    <source>
        <strain evidence="4">DB0510</strain>
    </source>
</reference>
<evidence type="ECO:0000313" key="4">
    <source>
        <dbReference type="EMBL" id="NHN56349.1"/>
    </source>
</evidence>
<dbReference type="CDD" id="cd07043">
    <property type="entry name" value="STAS_anti-anti-sigma_factors"/>
    <property type="match status" value="1"/>
</dbReference>
<comment type="similarity">
    <text evidence="1 2">Belongs to the anti-sigma-factor antagonist family.</text>
</comment>
<name>A0A967B1N0_9MICO</name>
<keyword evidence="5" id="KW-1185">Reference proteome</keyword>
<dbReference type="Gene3D" id="3.30.750.24">
    <property type="entry name" value="STAS domain"/>
    <property type="match status" value="1"/>
</dbReference>
<dbReference type="PANTHER" id="PTHR33495:SF2">
    <property type="entry name" value="ANTI-SIGMA FACTOR ANTAGONIST TM_1081-RELATED"/>
    <property type="match status" value="1"/>
</dbReference>
<evidence type="ECO:0000259" key="3">
    <source>
        <dbReference type="PROSITE" id="PS50801"/>
    </source>
</evidence>
<dbReference type="PANTHER" id="PTHR33495">
    <property type="entry name" value="ANTI-SIGMA FACTOR ANTAGONIST TM_1081-RELATED-RELATED"/>
    <property type="match status" value="1"/>
</dbReference>
<dbReference type="AlphaFoldDB" id="A0A967B1N0"/>
<accession>A0A967B1N0</accession>
<dbReference type="InterPro" id="IPR036513">
    <property type="entry name" value="STAS_dom_sf"/>
</dbReference>
<dbReference type="EMBL" id="JAAOIV010000008">
    <property type="protein sequence ID" value="NHN56349.1"/>
    <property type="molecule type" value="Genomic_DNA"/>
</dbReference>
<gene>
    <name evidence="4" type="ORF">G9U51_11230</name>
</gene>
<dbReference type="NCBIfam" id="TIGR00377">
    <property type="entry name" value="ant_ant_sig"/>
    <property type="match status" value="1"/>
</dbReference>
<evidence type="ECO:0000256" key="1">
    <source>
        <dbReference type="ARBA" id="ARBA00009013"/>
    </source>
</evidence>
<evidence type="ECO:0000313" key="5">
    <source>
        <dbReference type="Proteomes" id="UP000744769"/>
    </source>
</evidence>